<dbReference type="EMBL" id="CP137308">
    <property type="protein sequence ID" value="WQF82399.1"/>
    <property type="molecule type" value="Genomic_DNA"/>
</dbReference>
<proteinExistence type="predicted"/>
<dbReference type="AlphaFoldDB" id="A0AAX4IGD4"/>
<evidence type="ECO:0000256" key="1">
    <source>
        <dbReference type="SAM" id="MobiDB-lite"/>
    </source>
</evidence>
<evidence type="ECO:0000313" key="3">
    <source>
        <dbReference type="Proteomes" id="UP001322277"/>
    </source>
</evidence>
<keyword evidence="3" id="KW-1185">Reference proteome</keyword>
<sequence>MYVISMSTCTNVESWSVARPTLGSTRHNGDEGIPDRMPLRHALMMWYVSDLLQNRDRNEEKKKKKEKKKTKEAPPGMITGFSQCNGLHYSKQLCPCRFHGRHVAAGVVTLPVAQL</sequence>
<reference evidence="3" key="1">
    <citation type="journal article" date="2023" name="bioRxiv">
        <title>Complete genome of the Medicago anthracnose fungus, Colletotrichum destructivum, reveals a mini-chromosome-like region within a core chromosome.</title>
        <authorList>
            <person name="Lapalu N."/>
            <person name="Simon A."/>
            <person name="Lu A."/>
            <person name="Plaumann P.-L."/>
            <person name="Amselem J."/>
            <person name="Pigne S."/>
            <person name="Auger A."/>
            <person name="Koch C."/>
            <person name="Dallery J.-F."/>
            <person name="O'Connell R.J."/>
        </authorList>
    </citation>
    <scope>NUCLEOTIDE SEQUENCE [LARGE SCALE GENOMIC DNA]</scope>
    <source>
        <strain evidence="3">CBS 520.97</strain>
    </source>
</reference>
<protein>
    <submittedName>
        <fullName evidence="2">Uncharacterized protein</fullName>
    </submittedName>
</protein>
<name>A0AAX4IGD4_9PEZI</name>
<evidence type="ECO:0000313" key="2">
    <source>
        <dbReference type="EMBL" id="WQF82399.1"/>
    </source>
</evidence>
<feature type="region of interest" description="Disordered" evidence="1">
    <location>
        <begin position="55"/>
        <end position="77"/>
    </location>
</feature>
<organism evidence="2 3">
    <name type="scientific">Colletotrichum destructivum</name>
    <dbReference type="NCBI Taxonomy" id="34406"/>
    <lineage>
        <taxon>Eukaryota</taxon>
        <taxon>Fungi</taxon>
        <taxon>Dikarya</taxon>
        <taxon>Ascomycota</taxon>
        <taxon>Pezizomycotina</taxon>
        <taxon>Sordariomycetes</taxon>
        <taxon>Hypocreomycetidae</taxon>
        <taxon>Glomerellales</taxon>
        <taxon>Glomerellaceae</taxon>
        <taxon>Colletotrichum</taxon>
        <taxon>Colletotrichum destructivum species complex</taxon>
    </lineage>
</organism>
<accession>A0AAX4IGD4</accession>
<dbReference type="KEGG" id="cdet:87943916"/>
<dbReference type="RefSeq" id="XP_062779623.1">
    <property type="nucleotide sequence ID" value="XM_062923572.1"/>
</dbReference>
<dbReference type="Proteomes" id="UP001322277">
    <property type="component" value="Chromosome 4"/>
</dbReference>
<dbReference type="GeneID" id="87943916"/>
<gene>
    <name evidence="2" type="ORF">CDEST_07413</name>
</gene>